<accession>A0A221V1Q4</accession>
<dbReference type="Proteomes" id="UP000204551">
    <property type="component" value="Chromosome"/>
</dbReference>
<proteinExistence type="predicted"/>
<gene>
    <name evidence="1" type="ORF">AREALGSMS7_03662</name>
</gene>
<evidence type="ECO:0000313" key="1">
    <source>
        <dbReference type="EMBL" id="ASO07081.1"/>
    </source>
</evidence>
<reference evidence="1 2" key="1">
    <citation type="submission" date="2017-07" db="EMBL/GenBank/DDBJ databases">
        <title>Genome Sequence of Arenibacter algicola Strain SMS7 Isolated from a culture of the Diatom Skeletonema marinoi.</title>
        <authorList>
            <person name="Topel M."/>
            <person name="Pinder M.I.M."/>
            <person name="Johansson O.N."/>
            <person name="Kourtchenko O."/>
            <person name="Godhe A."/>
            <person name="Clarke A.K."/>
        </authorList>
    </citation>
    <scope>NUCLEOTIDE SEQUENCE [LARGE SCALE GENOMIC DNA]</scope>
    <source>
        <strain evidence="1 2">SMS7</strain>
    </source>
</reference>
<sequence>MLNIEGCAESLRITNERLIEKVGAAFKTNDSTLVMKSIFEFFVGKDIQNDRPPEALNTLKANLIEMKDY</sequence>
<organism evidence="1 2">
    <name type="scientific">Arenibacter algicola</name>
    <dbReference type="NCBI Taxonomy" id="616991"/>
    <lineage>
        <taxon>Bacteria</taxon>
        <taxon>Pseudomonadati</taxon>
        <taxon>Bacteroidota</taxon>
        <taxon>Flavobacteriia</taxon>
        <taxon>Flavobacteriales</taxon>
        <taxon>Flavobacteriaceae</taxon>
        <taxon>Arenibacter</taxon>
    </lineage>
</organism>
<evidence type="ECO:0000313" key="2">
    <source>
        <dbReference type="Proteomes" id="UP000204551"/>
    </source>
</evidence>
<dbReference type="AlphaFoldDB" id="A0A221V1Q4"/>
<dbReference type="KEGG" id="aalg:AREALGSMS7_03662"/>
<protein>
    <submittedName>
        <fullName evidence="1">Uncharacterized protein</fullName>
    </submittedName>
</protein>
<name>A0A221V1Q4_9FLAO</name>
<dbReference type="EMBL" id="CP022515">
    <property type="protein sequence ID" value="ASO07081.1"/>
    <property type="molecule type" value="Genomic_DNA"/>
</dbReference>